<evidence type="ECO:0000313" key="3">
    <source>
        <dbReference type="Proteomes" id="UP000706151"/>
    </source>
</evidence>
<dbReference type="AlphaFoldDB" id="A0A935T9M2"/>
<evidence type="ECO:0000313" key="2">
    <source>
        <dbReference type="EMBL" id="MBK7954316.1"/>
    </source>
</evidence>
<reference evidence="2 3" key="1">
    <citation type="submission" date="2020-10" db="EMBL/GenBank/DDBJ databases">
        <title>Connecting structure to function with the recovery of over 1000 high-quality activated sludge metagenome-assembled genomes encoding full-length rRNA genes using long-read sequencing.</title>
        <authorList>
            <person name="Singleton C.M."/>
            <person name="Petriglieri F."/>
            <person name="Kristensen J.M."/>
            <person name="Kirkegaard R.H."/>
            <person name="Michaelsen T.Y."/>
            <person name="Andersen M.H."/>
            <person name="Karst S.M."/>
            <person name="Dueholm M.S."/>
            <person name="Nielsen P.H."/>
            <person name="Albertsen M."/>
        </authorList>
    </citation>
    <scope>NUCLEOTIDE SEQUENCE [LARGE SCALE GENOMIC DNA]</scope>
    <source>
        <strain evidence="2">Fred_18-Q3-R57-64_BAT3C.720</strain>
    </source>
</reference>
<evidence type="ECO:0000256" key="1">
    <source>
        <dbReference type="SAM" id="Phobius"/>
    </source>
</evidence>
<name>A0A935T9M2_9PROT</name>
<protein>
    <submittedName>
        <fullName evidence="2">Uncharacterized protein</fullName>
    </submittedName>
</protein>
<comment type="caution">
    <text evidence="2">The sequence shown here is derived from an EMBL/GenBank/DDBJ whole genome shotgun (WGS) entry which is preliminary data.</text>
</comment>
<dbReference type="Proteomes" id="UP000706151">
    <property type="component" value="Unassembled WGS sequence"/>
</dbReference>
<gene>
    <name evidence="2" type="ORF">IPK02_10355</name>
</gene>
<keyword evidence="1" id="KW-0812">Transmembrane</keyword>
<sequence length="67" mass="7917">MSQNGRDWIGIASIVAGTVIFSYTAWWYIALDDPQLYFWDSLPLALGFGTRQRCCSWHRYRRRLKVC</sequence>
<keyword evidence="1" id="KW-1133">Transmembrane helix</keyword>
<proteinExistence type="predicted"/>
<feature type="transmembrane region" description="Helical" evidence="1">
    <location>
        <begin position="7"/>
        <end position="29"/>
    </location>
</feature>
<keyword evidence="1" id="KW-0472">Membrane</keyword>
<organism evidence="2 3">
    <name type="scientific">Candidatus Accumulibacter affinis</name>
    <dbReference type="NCBI Taxonomy" id="2954384"/>
    <lineage>
        <taxon>Bacteria</taxon>
        <taxon>Pseudomonadati</taxon>
        <taxon>Pseudomonadota</taxon>
        <taxon>Betaproteobacteria</taxon>
        <taxon>Candidatus Accumulibacter</taxon>
    </lineage>
</organism>
<accession>A0A935T9M2</accession>
<dbReference type="EMBL" id="JADJOT010000009">
    <property type="protein sequence ID" value="MBK7954316.1"/>
    <property type="molecule type" value="Genomic_DNA"/>
</dbReference>